<dbReference type="AlphaFoldDB" id="A0A3M7L1S7"/>
<gene>
    <name evidence="15" type="ORF">APUTEX25_004573</name>
</gene>
<keyword evidence="6 13" id="KW-0312">Gluconeogenesis</keyword>
<dbReference type="PANTHER" id="PTHR11469:SF1">
    <property type="entry name" value="GLUCOSE-6-PHOSPHATE ISOMERASE"/>
    <property type="match status" value="1"/>
</dbReference>
<comment type="similarity">
    <text evidence="3 13">Belongs to the GPI family.</text>
</comment>
<evidence type="ECO:0000256" key="13">
    <source>
        <dbReference type="RuleBase" id="RU000612"/>
    </source>
</evidence>
<keyword evidence="8" id="KW-1133">Transmembrane helix</keyword>
<accession>A0A3M7L1S7</accession>
<dbReference type="InterPro" id="IPR001672">
    <property type="entry name" value="G6P_Isomerase"/>
</dbReference>
<comment type="pathway">
    <text evidence="2 13">Carbohydrate degradation; glycolysis; D-glyceraldehyde 3-phosphate and glycerone phosphate from D-glucose: step 2/4.</text>
</comment>
<dbReference type="Pfam" id="PF01694">
    <property type="entry name" value="Rhomboid"/>
    <property type="match status" value="1"/>
</dbReference>
<dbReference type="EC" id="5.3.1.9" evidence="5 13"/>
<evidence type="ECO:0000256" key="2">
    <source>
        <dbReference type="ARBA" id="ARBA00004926"/>
    </source>
</evidence>
<dbReference type="Gene3D" id="3.40.50.10490">
    <property type="entry name" value="Glucose-6-phosphate isomerase like protein, domain 1"/>
    <property type="match status" value="2"/>
</dbReference>
<dbReference type="GO" id="GO:0004347">
    <property type="term" value="F:glucose-6-phosphate isomerase activity"/>
    <property type="evidence" value="ECO:0007669"/>
    <property type="project" value="UniProtKB-EC"/>
</dbReference>
<evidence type="ECO:0000256" key="1">
    <source>
        <dbReference type="ARBA" id="ARBA00004141"/>
    </source>
</evidence>
<dbReference type="PRINTS" id="PR00662">
    <property type="entry name" value="G6PISOMERASE"/>
</dbReference>
<evidence type="ECO:0000256" key="11">
    <source>
        <dbReference type="ARBA" id="ARBA00023235"/>
    </source>
</evidence>
<proteinExistence type="inferred from homology"/>
<dbReference type="InterPro" id="IPR022764">
    <property type="entry name" value="Peptidase_S54_rhomboid_dom"/>
</dbReference>
<dbReference type="GO" id="GO:0004252">
    <property type="term" value="F:serine-type endopeptidase activity"/>
    <property type="evidence" value="ECO:0007669"/>
    <property type="project" value="InterPro"/>
</dbReference>
<dbReference type="Pfam" id="PF00342">
    <property type="entry name" value="PGI"/>
    <property type="match status" value="1"/>
</dbReference>
<dbReference type="InterPro" id="IPR046348">
    <property type="entry name" value="SIS_dom_sf"/>
</dbReference>
<dbReference type="InterPro" id="IPR035482">
    <property type="entry name" value="SIS_PGI_2"/>
</dbReference>
<dbReference type="PANTHER" id="PTHR11469">
    <property type="entry name" value="GLUCOSE-6-PHOSPHATE ISOMERASE"/>
    <property type="match status" value="1"/>
</dbReference>
<dbReference type="GO" id="GO:0097367">
    <property type="term" value="F:carbohydrate derivative binding"/>
    <property type="evidence" value="ECO:0007669"/>
    <property type="project" value="InterPro"/>
</dbReference>
<evidence type="ECO:0000256" key="9">
    <source>
        <dbReference type="ARBA" id="ARBA00023136"/>
    </source>
</evidence>
<evidence type="ECO:0000313" key="16">
    <source>
        <dbReference type="Proteomes" id="UP000279271"/>
    </source>
</evidence>
<dbReference type="InterPro" id="IPR035476">
    <property type="entry name" value="SIS_PGI_1"/>
</dbReference>
<dbReference type="CDD" id="cd05015">
    <property type="entry name" value="SIS_PGI_1"/>
    <property type="match status" value="1"/>
</dbReference>
<evidence type="ECO:0000313" key="15">
    <source>
        <dbReference type="EMBL" id="RMZ56149.1"/>
    </source>
</evidence>
<evidence type="ECO:0000256" key="8">
    <source>
        <dbReference type="ARBA" id="ARBA00022989"/>
    </source>
</evidence>
<dbReference type="HAMAP" id="MF_00473">
    <property type="entry name" value="G6P_isomerase"/>
    <property type="match status" value="1"/>
</dbReference>
<evidence type="ECO:0000256" key="12">
    <source>
        <dbReference type="ARBA" id="ARBA00029321"/>
    </source>
</evidence>
<protein>
    <recommendedName>
        <fullName evidence="5 13">Glucose-6-phosphate isomerase</fullName>
        <ecNumber evidence="5 13">5.3.1.9</ecNumber>
    </recommendedName>
</protein>
<keyword evidence="11 13" id="KW-0413">Isomerase</keyword>
<dbReference type="EMBL" id="QOKY01000154">
    <property type="protein sequence ID" value="RMZ56149.1"/>
    <property type="molecule type" value="Genomic_DNA"/>
</dbReference>
<keyword evidence="7" id="KW-0812">Transmembrane</keyword>
<keyword evidence="9" id="KW-0472">Membrane</keyword>
<evidence type="ECO:0000256" key="5">
    <source>
        <dbReference type="ARBA" id="ARBA00011952"/>
    </source>
</evidence>
<dbReference type="GO" id="GO:0051156">
    <property type="term" value="P:glucose 6-phosphate metabolic process"/>
    <property type="evidence" value="ECO:0007669"/>
    <property type="project" value="TreeGrafter"/>
</dbReference>
<dbReference type="InterPro" id="IPR035952">
    <property type="entry name" value="Rhomboid-like_sf"/>
</dbReference>
<evidence type="ECO:0000256" key="10">
    <source>
        <dbReference type="ARBA" id="ARBA00023152"/>
    </source>
</evidence>
<evidence type="ECO:0000256" key="7">
    <source>
        <dbReference type="ARBA" id="ARBA00022692"/>
    </source>
</evidence>
<dbReference type="GO" id="GO:0016020">
    <property type="term" value="C:membrane"/>
    <property type="evidence" value="ECO:0007669"/>
    <property type="project" value="UniProtKB-SubCell"/>
</dbReference>
<reference evidence="16" key="1">
    <citation type="journal article" date="2018" name="Algal Res.">
        <title>Characterization of plant carbon substrate utilization by Auxenochlorella protothecoides.</title>
        <authorList>
            <person name="Vogler B.W."/>
            <person name="Starkenburg S.R."/>
            <person name="Sudasinghe N."/>
            <person name="Schambach J.Y."/>
            <person name="Rollin J.A."/>
            <person name="Pattathil S."/>
            <person name="Barry A.N."/>
        </authorList>
    </citation>
    <scope>NUCLEOTIDE SEQUENCE [LARGE SCALE GENOMIC DNA]</scope>
    <source>
        <strain evidence="16">UTEX 25</strain>
    </source>
</reference>
<evidence type="ECO:0000256" key="3">
    <source>
        <dbReference type="ARBA" id="ARBA00006604"/>
    </source>
</evidence>
<comment type="similarity">
    <text evidence="4">Belongs to the peptidase S54 family.</text>
</comment>
<dbReference type="PROSITE" id="PS51463">
    <property type="entry name" value="P_GLUCOSE_ISOMERASE_3"/>
    <property type="match status" value="1"/>
</dbReference>
<name>A0A3M7L1S7_AUXPR</name>
<dbReference type="InterPro" id="IPR018189">
    <property type="entry name" value="Phosphoglucose_isomerase_CS"/>
</dbReference>
<comment type="subcellular location">
    <subcellularLocation>
        <location evidence="1">Membrane</location>
        <topology evidence="1">Multi-pass membrane protein</topology>
    </subcellularLocation>
</comment>
<dbReference type="GO" id="GO:0006094">
    <property type="term" value="P:gluconeogenesis"/>
    <property type="evidence" value="ECO:0007669"/>
    <property type="project" value="UniProtKB-KW"/>
</dbReference>
<dbReference type="Proteomes" id="UP000279271">
    <property type="component" value="Unassembled WGS sequence"/>
</dbReference>
<dbReference type="GO" id="GO:0005829">
    <property type="term" value="C:cytosol"/>
    <property type="evidence" value="ECO:0007669"/>
    <property type="project" value="TreeGrafter"/>
</dbReference>
<evidence type="ECO:0000256" key="4">
    <source>
        <dbReference type="ARBA" id="ARBA00009045"/>
    </source>
</evidence>
<sequence>MTDLLILANVAAFGTQLLTKQGLTVWGAKVNQLIVAGQYWRLITPAFLHGNLVHLAINCASLNALGGTLEGLSGRERLASVYMVAAVTGNLASFWGSPSVSLGASGAIFGLGGALAIFFYQNRNLYGQRSDFVLRQLGQTLALNVVYGFVSPRIDNWGHLGGLVGGVLAGYLLGPRLSLAETVDGRKAIVDEPPLRLFARDPVILPLPGAEAVRSRLNAVLAGVGEAPSTLISSSPEWKALEAHAVAVQKLHLKDLLSDDARTTALTREAEGLYLDLARQNATPETLQLLLALAEKAGVKTKIDAMFAGQHINTTEDRAVLHVALRAKRNQVITDAGKNVVPEVWEVLDKIKAFSERVRSGEWKGVTGKPIDTVVSIGIGGSALGPLFVHTALATAPEAAAQAGGRKLVFLANVDPVDAVRSLGDLNPETTLAIVVSKTFTTAETMAWLTAALGQEAVAKHMVAVSTNLPAVGAFGIDAANTFGFWDWVGGRYSVSSAVGVLPLSLQYGFGVVRSFLDGMQTMDEHYRTAPPSSNLPLLQGLFNVWNATFLGHPTTAILPYQQSLAHFAPHVQQLSMESNGKGVSLDGTTLNFGAGEIDFGEPGTNGQHSFYQLIHQGRVIPAEFIAIATSQQDVYLEALANKVRASLAAARSNGNALRADEGFNSSTAALLGRFLKQYQPKGPSDGAPALPSALQSA</sequence>
<dbReference type="Gene3D" id="1.20.1540.10">
    <property type="entry name" value="Rhomboid-like"/>
    <property type="match status" value="1"/>
</dbReference>
<dbReference type="PROSITE" id="PS00765">
    <property type="entry name" value="P_GLUCOSE_ISOMERASE_1"/>
    <property type="match status" value="1"/>
</dbReference>
<dbReference type="SUPFAM" id="SSF144091">
    <property type="entry name" value="Rhomboid-like"/>
    <property type="match status" value="1"/>
</dbReference>
<comment type="catalytic activity">
    <reaction evidence="12 13">
        <text>alpha-D-glucose 6-phosphate = beta-D-fructose 6-phosphate</text>
        <dbReference type="Rhea" id="RHEA:11816"/>
        <dbReference type="ChEBI" id="CHEBI:57634"/>
        <dbReference type="ChEBI" id="CHEBI:58225"/>
        <dbReference type="EC" id="5.3.1.9"/>
    </reaction>
</comment>
<dbReference type="GO" id="GO:0006096">
    <property type="term" value="P:glycolytic process"/>
    <property type="evidence" value="ECO:0007669"/>
    <property type="project" value="UniProtKB-UniPathway"/>
</dbReference>
<keyword evidence="10 13" id="KW-0324">Glycolysis</keyword>
<feature type="domain" description="Peptidase S54 rhomboid" evidence="14">
    <location>
        <begin position="37"/>
        <end position="175"/>
    </location>
</feature>
<dbReference type="SUPFAM" id="SSF53697">
    <property type="entry name" value="SIS domain"/>
    <property type="match status" value="1"/>
</dbReference>
<evidence type="ECO:0000259" key="14">
    <source>
        <dbReference type="Pfam" id="PF01694"/>
    </source>
</evidence>
<evidence type="ECO:0000256" key="6">
    <source>
        <dbReference type="ARBA" id="ARBA00022432"/>
    </source>
</evidence>
<organism evidence="15 16">
    <name type="scientific">Auxenochlorella protothecoides</name>
    <name type="common">Green microalga</name>
    <name type="synonym">Chlorella protothecoides</name>
    <dbReference type="NCBI Taxonomy" id="3075"/>
    <lineage>
        <taxon>Eukaryota</taxon>
        <taxon>Viridiplantae</taxon>
        <taxon>Chlorophyta</taxon>
        <taxon>core chlorophytes</taxon>
        <taxon>Trebouxiophyceae</taxon>
        <taxon>Chlorellales</taxon>
        <taxon>Chlorellaceae</taxon>
        <taxon>Auxenochlorella</taxon>
    </lineage>
</organism>
<dbReference type="UniPathway" id="UPA00109">
    <property type="reaction ID" value="UER00181"/>
</dbReference>
<dbReference type="CDD" id="cd05016">
    <property type="entry name" value="SIS_PGI_2"/>
    <property type="match status" value="1"/>
</dbReference>
<dbReference type="GO" id="GO:0048029">
    <property type="term" value="F:monosaccharide binding"/>
    <property type="evidence" value="ECO:0007669"/>
    <property type="project" value="TreeGrafter"/>
</dbReference>
<comment type="caution">
    <text evidence="15">The sequence shown here is derived from an EMBL/GenBank/DDBJ whole genome shotgun (WGS) entry which is preliminary data.</text>
</comment>